<keyword evidence="6" id="KW-1185">Reference proteome</keyword>
<name>A0ABS5I400_9GAMM</name>
<keyword evidence="1 2" id="KW-0238">DNA-binding</keyword>
<dbReference type="InterPro" id="IPR012340">
    <property type="entry name" value="NA-bd_OB-fold"/>
</dbReference>
<dbReference type="GO" id="GO:0003677">
    <property type="term" value="F:DNA binding"/>
    <property type="evidence" value="ECO:0007669"/>
    <property type="project" value="UniProtKB-KW"/>
</dbReference>
<dbReference type="NCBIfam" id="TIGR00621">
    <property type="entry name" value="ssb"/>
    <property type="match status" value="1"/>
</dbReference>
<evidence type="ECO:0000256" key="2">
    <source>
        <dbReference type="HAMAP-Rule" id="MF_00984"/>
    </source>
</evidence>
<feature type="region of interest" description="Disordered" evidence="4">
    <location>
        <begin position="111"/>
        <end position="244"/>
    </location>
</feature>
<protein>
    <recommendedName>
        <fullName evidence="2 3">Single-stranded DNA-binding protein</fullName>
        <shortName evidence="2">SSB</shortName>
    </recommendedName>
</protein>
<keyword evidence="2" id="KW-0227">DNA damage</keyword>
<dbReference type="HAMAP" id="MF_00984">
    <property type="entry name" value="SSB"/>
    <property type="match status" value="1"/>
</dbReference>
<feature type="compositionally biased region" description="Acidic residues" evidence="4">
    <location>
        <begin position="233"/>
        <end position="244"/>
    </location>
</feature>
<sequence>MASRGVNKVILVGNLGKDPEVRYMPNGNAVANFTVATSESWKDQQGQIQERTEWHNIVMYRRLAEIAGEYLKKGSKVYLEGKLQTNKWQDQTTGQDRYKTEINAMEMQMLDSRNSGGDNQGGGYQNQNQGGFQNQNQGGYQNQSQQRQQPQPQQRNSAPQGQNQGYNQNQAPQQGQNQAAPAPQGGQPAYQPKPAATPQGNFQPQNRPAQRPAPQPQQPQQQNQSQNQNFTPDLDEGWDDDIPF</sequence>
<keyword evidence="2" id="KW-0234">DNA repair</keyword>
<feature type="short sequence motif" description="Important for interaction with partner proteins" evidence="2">
    <location>
        <begin position="239"/>
        <end position="244"/>
    </location>
</feature>
<gene>
    <name evidence="5" type="ORF">G3R48_12275</name>
</gene>
<dbReference type="EMBL" id="JAAIKR010000012">
    <property type="protein sequence ID" value="MBR9728753.1"/>
    <property type="molecule type" value="Genomic_DNA"/>
</dbReference>
<dbReference type="InterPro" id="IPR000424">
    <property type="entry name" value="Primosome_PriB/ssb"/>
</dbReference>
<comment type="caution">
    <text evidence="5">The sequence shown here is derived from an EMBL/GenBank/DDBJ whole genome shotgun (WGS) entry which is preliminary data.</text>
</comment>
<proteinExistence type="inferred from homology"/>
<organism evidence="5 6">
    <name type="scientific">Shewanella intestini</name>
    <dbReference type="NCBI Taxonomy" id="2017544"/>
    <lineage>
        <taxon>Bacteria</taxon>
        <taxon>Pseudomonadati</taxon>
        <taxon>Pseudomonadota</taxon>
        <taxon>Gammaproteobacteria</taxon>
        <taxon>Alteromonadales</taxon>
        <taxon>Shewanellaceae</taxon>
        <taxon>Shewanella</taxon>
    </lineage>
</organism>
<comment type="function">
    <text evidence="2">Plays an important role in DNA replication, recombination and repair. Binds to ssDNA and to an array of partner proteins to recruit them to their sites of action during DNA metabolism.</text>
</comment>
<evidence type="ECO:0000313" key="6">
    <source>
        <dbReference type="Proteomes" id="UP000811844"/>
    </source>
</evidence>
<evidence type="ECO:0000256" key="4">
    <source>
        <dbReference type="SAM" id="MobiDB-lite"/>
    </source>
</evidence>
<evidence type="ECO:0000256" key="1">
    <source>
        <dbReference type="ARBA" id="ARBA00023125"/>
    </source>
</evidence>
<dbReference type="Gene3D" id="2.40.50.140">
    <property type="entry name" value="Nucleic acid-binding proteins"/>
    <property type="match status" value="1"/>
</dbReference>
<dbReference type="SUPFAM" id="SSF50249">
    <property type="entry name" value="Nucleic acid-binding proteins"/>
    <property type="match status" value="1"/>
</dbReference>
<dbReference type="InterPro" id="IPR011344">
    <property type="entry name" value="ssDNA-bd"/>
</dbReference>
<comment type="caution">
    <text evidence="2">Lacks conserved residue(s) required for the propagation of feature annotation.</text>
</comment>
<keyword evidence="2" id="KW-0235">DNA replication</keyword>
<evidence type="ECO:0000313" key="5">
    <source>
        <dbReference type="EMBL" id="MBR9728753.1"/>
    </source>
</evidence>
<dbReference type="PANTHER" id="PTHR10302">
    <property type="entry name" value="SINGLE-STRANDED DNA-BINDING PROTEIN"/>
    <property type="match status" value="1"/>
</dbReference>
<dbReference type="PROSITE" id="PS50935">
    <property type="entry name" value="SSB"/>
    <property type="match status" value="1"/>
</dbReference>
<feature type="compositionally biased region" description="Low complexity" evidence="4">
    <location>
        <begin position="125"/>
        <end position="196"/>
    </location>
</feature>
<evidence type="ECO:0000256" key="3">
    <source>
        <dbReference type="RuleBase" id="RU000524"/>
    </source>
</evidence>
<dbReference type="Proteomes" id="UP000811844">
    <property type="component" value="Unassembled WGS sequence"/>
</dbReference>
<reference evidence="5 6" key="1">
    <citation type="submission" date="2020-02" db="EMBL/GenBank/DDBJ databases">
        <title>Shewanella WXL01 sp. nov., a marine bacterium isolated from green algae in Luhuitou Fringing Reef (Northern South China Sea).</title>
        <authorList>
            <person name="Wang X."/>
        </authorList>
    </citation>
    <scope>NUCLEOTIDE SEQUENCE [LARGE SCALE GENOMIC DNA]</scope>
    <source>
        <strain evidence="5 6">MCCC 1A01895</strain>
    </source>
</reference>
<dbReference type="CDD" id="cd04496">
    <property type="entry name" value="SSB_OBF"/>
    <property type="match status" value="1"/>
</dbReference>
<dbReference type="Pfam" id="PF00436">
    <property type="entry name" value="SSB"/>
    <property type="match status" value="1"/>
</dbReference>
<comment type="subunit">
    <text evidence="2">Homotetramer.</text>
</comment>
<accession>A0ABS5I400</accession>
<feature type="compositionally biased region" description="Low complexity" evidence="4">
    <location>
        <begin position="218"/>
        <end position="229"/>
    </location>
</feature>
<dbReference type="PANTHER" id="PTHR10302:SF27">
    <property type="entry name" value="SINGLE-STRANDED DNA-BINDING PROTEIN"/>
    <property type="match status" value="1"/>
</dbReference>
<keyword evidence="2" id="KW-0233">DNA recombination</keyword>
<dbReference type="RefSeq" id="WP_153665021.1">
    <property type="nucleotide sequence ID" value="NZ_JAAIKR010000012.1"/>
</dbReference>